<feature type="region of interest" description="Disordered" evidence="1">
    <location>
        <begin position="87"/>
        <end position="125"/>
    </location>
</feature>
<evidence type="ECO:0000313" key="2">
    <source>
        <dbReference type="EMBL" id="KKN88826.1"/>
    </source>
</evidence>
<protein>
    <submittedName>
        <fullName evidence="2">Uncharacterized protein</fullName>
    </submittedName>
</protein>
<dbReference type="AlphaFoldDB" id="A0A0F9WRH6"/>
<proteinExistence type="predicted"/>
<organism evidence="2">
    <name type="scientific">marine sediment metagenome</name>
    <dbReference type="NCBI Taxonomy" id="412755"/>
    <lineage>
        <taxon>unclassified sequences</taxon>
        <taxon>metagenomes</taxon>
        <taxon>ecological metagenomes</taxon>
    </lineage>
</organism>
<dbReference type="EMBL" id="LAZR01000125">
    <property type="protein sequence ID" value="KKN88826.1"/>
    <property type="molecule type" value="Genomic_DNA"/>
</dbReference>
<sequence>MPVPKSRRKQVGLVDDVATFLGIDPSAVFLDAVPMSSGDPDVARRRKFRKNTLRIWTGNMDGDEKDRIRGLKDAVKGMAAAVNTKIAMSDRHPLGDDGQSAFEERRRAQRGKKWSARNPDRKVSE</sequence>
<reference evidence="2" key="1">
    <citation type="journal article" date="2015" name="Nature">
        <title>Complex archaea that bridge the gap between prokaryotes and eukaryotes.</title>
        <authorList>
            <person name="Spang A."/>
            <person name="Saw J.H."/>
            <person name="Jorgensen S.L."/>
            <person name="Zaremba-Niedzwiedzka K."/>
            <person name="Martijn J."/>
            <person name="Lind A.E."/>
            <person name="van Eijk R."/>
            <person name="Schleper C."/>
            <person name="Guy L."/>
            <person name="Ettema T.J."/>
        </authorList>
    </citation>
    <scope>NUCLEOTIDE SEQUENCE</scope>
</reference>
<accession>A0A0F9WRH6</accession>
<gene>
    <name evidence="2" type="ORF">LCGC14_0244330</name>
</gene>
<evidence type="ECO:0000256" key="1">
    <source>
        <dbReference type="SAM" id="MobiDB-lite"/>
    </source>
</evidence>
<comment type="caution">
    <text evidence="2">The sequence shown here is derived from an EMBL/GenBank/DDBJ whole genome shotgun (WGS) entry which is preliminary data.</text>
</comment>
<name>A0A0F9WRH6_9ZZZZ</name>